<evidence type="ECO:0000313" key="2">
    <source>
        <dbReference type="Ensembl" id="ENSPCLP00000020077.1"/>
    </source>
</evidence>
<dbReference type="GO" id="GO:1902490">
    <property type="term" value="P:regulation of sperm capacitation"/>
    <property type="evidence" value="ECO:0007669"/>
    <property type="project" value="TreeGrafter"/>
</dbReference>
<organism evidence="2 3">
    <name type="scientific">Phasianus colchicus</name>
    <name type="common">Common pheasant</name>
    <dbReference type="NCBI Taxonomy" id="9054"/>
    <lineage>
        <taxon>Eukaryota</taxon>
        <taxon>Metazoa</taxon>
        <taxon>Chordata</taxon>
        <taxon>Craniata</taxon>
        <taxon>Vertebrata</taxon>
        <taxon>Euteleostomi</taxon>
        <taxon>Archelosauria</taxon>
        <taxon>Archosauria</taxon>
        <taxon>Dinosauria</taxon>
        <taxon>Saurischia</taxon>
        <taxon>Theropoda</taxon>
        <taxon>Coelurosauria</taxon>
        <taxon>Aves</taxon>
        <taxon>Neognathae</taxon>
        <taxon>Galloanserae</taxon>
        <taxon>Galliformes</taxon>
        <taxon>Phasianidae</taxon>
        <taxon>Phasianinae</taxon>
        <taxon>Phasianus</taxon>
    </lineage>
</organism>
<dbReference type="InterPro" id="IPR008862">
    <property type="entry name" value="Tcp11"/>
</dbReference>
<protein>
    <recommendedName>
        <fullName evidence="4">T-complex 11</fullName>
    </recommendedName>
</protein>
<dbReference type="Pfam" id="PF05794">
    <property type="entry name" value="Tcp11"/>
    <property type="match status" value="1"/>
</dbReference>
<dbReference type="PANTHER" id="PTHR12832">
    <property type="entry name" value="TESTIS-SPECIFIC PROTEIN PBS13 T-COMPLEX 11"/>
    <property type="match status" value="1"/>
</dbReference>
<proteinExistence type="inferred from homology"/>
<dbReference type="PANTHER" id="PTHR12832:SF14">
    <property type="entry name" value="T-COMPLEX PROTEIN 11 HOMOLOG"/>
    <property type="match status" value="1"/>
</dbReference>
<reference evidence="2" key="2">
    <citation type="submission" date="2025-09" db="UniProtKB">
        <authorList>
            <consortium name="Ensembl"/>
        </authorList>
    </citation>
    <scope>IDENTIFICATION</scope>
</reference>
<dbReference type="GO" id="GO:0010737">
    <property type="term" value="P:protein kinase A signaling"/>
    <property type="evidence" value="ECO:0007669"/>
    <property type="project" value="TreeGrafter"/>
</dbReference>
<accession>A0A669QGS7</accession>
<dbReference type="GO" id="GO:0001669">
    <property type="term" value="C:acrosomal vesicle"/>
    <property type="evidence" value="ECO:0007669"/>
    <property type="project" value="TreeGrafter"/>
</dbReference>
<keyword evidence="3" id="KW-1185">Reference proteome</keyword>
<evidence type="ECO:0000313" key="3">
    <source>
        <dbReference type="Proteomes" id="UP000472261"/>
    </source>
</evidence>
<evidence type="ECO:0008006" key="4">
    <source>
        <dbReference type="Google" id="ProtNLM"/>
    </source>
</evidence>
<dbReference type="OMA" id="QHERATF"/>
<reference evidence="2" key="1">
    <citation type="submission" date="2025-08" db="UniProtKB">
        <authorList>
            <consortium name="Ensembl"/>
        </authorList>
    </citation>
    <scope>IDENTIFICATION</scope>
</reference>
<evidence type="ECO:0000256" key="1">
    <source>
        <dbReference type="ARBA" id="ARBA00010954"/>
    </source>
</evidence>
<comment type="similarity">
    <text evidence="1">Belongs to the TCP11 family.</text>
</comment>
<dbReference type="GO" id="GO:0036126">
    <property type="term" value="C:sperm flagellum"/>
    <property type="evidence" value="ECO:0007669"/>
    <property type="project" value="TreeGrafter"/>
</dbReference>
<sequence>ILSTNELQELSDEVFRLSTVHEIVLNADLKVHMVNFPPHSLENRVKETLHKAFWDRLKKQISASPPDYTQAIQLLQEIKEALLLLLLPQNSQLRSQIEGVLDLELIRQEAEHGALDIRGLTTSILGTMAMLCAPFRDEEVQGLQSLTDPAELLREIFRVLDLMKMDMLNFTIQSLRPYLQECYVQYEQEKFQKILDKLPSNLDNTTEWLRRAAAAVSASSLQSQSCPGAVSSGTTVPSVMSVLNQGYMDLLCWCGFCSQTLLLDQARLQEVQAQVNQLTIIAAVLLVTSGVCGNTLFGSPGFIDRLKLVTKVLLEGACTFARFRYEEALQDISDQVLQEVSRTLSQLGYPAFASEKCTSLKGQIKSIADKGNAVRHIIKQRIHLFLSLFISPDGQNSQKDFPKGLDAIQEELQEVGRRFRSVTYHNRQVFGPFYSAILKKVLFPEAEPDSGRYSM</sequence>
<name>A0A669QGS7_PHACC</name>
<dbReference type="Proteomes" id="UP000472261">
    <property type="component" value="Unplaced"/>
</dbReference>
<dbReference type="AlphaFoldDB" id="A0A669QGS7"/>
<dbReference type="Ensembl" id="ENSPCLT00000027348.1">
    <property type="protein sequence ID" value="ENSPCLP00000020077.1"/>
    <property type="gene ID" value="ENSPCLG00000017259.1"/>
</dbReference>